<dbReference type="Proteomes" id="UP000675554">
    <property type="component" value="Unassembled WGS sequence"/>
</dbReference>
<keyword evidence="3" id="KW-1185">Reference proteome</keyword>
<gene>
    <name evidence="2" type="ORF">KDA82_20160</name>
</gene>
<feature type="region of interest" description="Disordered" evidence="1">
    <location>
        <begin position="46"/>
        <end position="100"/>
    </location>
</feature>
<protein>
    <submittedName>
        <fullName evidence="2">Uncharacterized protein</fullName>
    </submittedName>
</protein>
<dbReference type="AlphaFoldDB" id="A0A8T4IVU9"/>
<organism evidence="2 3">
    <name type="scientific">Streptomyces daliensis</name>
    <dbReference type="NCBI Taxonomy" id="299421"/>
    <lineage>
        <taxon>Bacteria</taxon>
        <taxon>Bacillati</taxon>
        <taxon>Actinomycetota</taxon>
        <taxon>Actinomycetes</taxon>
        <taxon>Kitasatosporales</taxon>
        <taxon>Streptomycetaceae</taxon>
        <taxon>Streptomyces</taxon>
    </lineage>
</organism>
<comment type="caution">
    <text evidence="2">The sequence shown here is derived from an EMBL/GenBank/DDBJ whole genome shotgun (WGS) entry which is preliminary data.</text>
</comment>
<reference evidence="2" key="1">
    <citation type="submission" date="2021-04" db="EMBL/GenBank/DDBJ databases">
        <title>Sequencing of actinobacteria type strains.</title>
        <authorList>
            <person name="Nguyen G.-S."/>
            <person name="Wentzel A."/>
        </authorList>
    </citation>
    <scope>NUCLEOTIDE SEQUENCE</scope>
    <source>
        <strain evidence="2">DSM 42095</strain>
    </source>
</reference>
<proteinExistence type="predicted"/>
<dbReference type="EMBL" id="JAGSMN010000463">
    <property type="protein sequence ID" value="MBR7675292.1"/>
    <property type="molecule type" value="Genomic_DNA"/>
</dbReference>
<feature type="compositionally biased region" description="Pro residues" evidence="1">
    <location>
        <begin position="62"/>
        <end position="72"/>
    </location>
</feature>
<accession>A0A8T4IVU9</accession>
<sequence>MYAQGNPGTQSSQPGDPAVVLAELLRAHQEDPPIFRALVRQWRAEGRCTPHSGNSRADPGEDPSPVPAPAPAPVTGTEPGAPVPAPRTEPGKGPGTGPGS</sequence>
<name>A0A8T4IVU9_9ACTN</name>
<evidence type="ECO:0000256" key="1">
    <source>
        <dbReference type="SAM" id="MobiDB-lite"/>
    </source>
</evidence>
<evidence type="ECO:0000313" key="2">
    <source>
        <dbReference type="EMBL" id="MBR7675292.1"/>
    </source>
</evidence>
<evidence type="ECO:0000313" key="3">
    <source>
        <dbReference type="Proteomes" id="UP000675554"/>
    </source>
</evidence>